<accession>A0A1H8Y5P4</accession>
<feature type="compositionally biased region" description="Polar residues" evidence="1">
    <location>
        <begin position="170"/>
        <end position="179"/>
    </location>
</feature>
<name>A0A1H8Y5P4_9PSEU</name>
<feature type="region of interest" description="Disordered" evidence="1">
    <location>
        <begin position="151"/>
        <end position="179"/>
    </location>
</feature>
<evidence type="ECO:0000313" key="3">
    <source>
        <dbReference type="Proteomes" id="UP000198582"/>
    </source>
</evidence>
<reference evidence="2 3" key="1">
    <citation type="submission" date="2016-10" db="EMBL/GenBank/DDBJ databases">
        <authorList>
            <person name="de Groot N.N."/>
        </authorList>
    </citation>
    <scope>NUCLEOTIDE SEQUENCE [LARGE SCALE GENOMIC DNA]</scope>
    <source>
        <strain evidence="2 3">DSM 44993</strain>
    </source>
</reference>
<dbReference type="RefSeq" id="WP_091620201.1">
    <property type="nucleotide sequence ID" value="NZ_FOEF01000011.1"/>
</dbReference>
<dbReference type="STRING" id="394193.SAMN04489732_111137"/>
<dbReference type="AlphaFoldDB" id="A0A1H8Y5P4"/>
<evidence type="ECO:0000313" key="2">
    <source>
        <dbReference type="EMBL" id="SEP47475.1"/>
    </source>
</evidence>
<evidence type="ECO:0000256" key="1">
    <source>
        <dbReference type="SAM" id="MobiDB-lite"/>
    </source>
</evidence>
<dbReference type="Proteomes" id="UP000198582">
    <property type="component" value="Unassembled WGS sequence"/>
</dbReference>
<dbReference type="OrthoDB" id="3531020at2"/>
<keyword evidence="3" id="KW-1185">Reference proteome</keyword>
<protein>
    <submittedName>
        <fullName evidence="2">Uncharacterized protein</fullName>
    </submittedName>
</protein>
<gene>
    <name evidence="2" type="ORF">SAMN04489732_111137</name>
</gene>
<organism evidence="2 3">
    <name type="scientific">Amycolatopsis saalfeldensis</name>
    <dbReference type="NCBI Taxonomy" id="394193"/>
    <lineage>
        <taxon>Bacteria</taxon>
        <taxon>Bacillati</taxon>
        <taxon>Actinomycetota</taxon>
        <taxon>Actinomycetes</taxon>
        <taxon>Pseudonocardiales</taxon>
        <taxon>Pseudonocardiaceae</taxon>
        <taxon>Amycolatopsis</taxon>
    </lineage>
</organism>
<dbReference type="EMBL" id="FOEF01000011">
    <property type="protein sequence ID" value="SEP47475.1"/>
    <property type="molecule type" value="Genomic_DNA"/>
</dbReference>
<proteinExistence type="predicted"/>
<sequence>MNPTITEHQAQDLVEAHLDRAFAALPATAGRKLFSRNRSECADPTDDGPAGRYEISATYEVTGLDPAVFGECFDAVVAWWQGHGFTVLADKRPADQYVFARNDSDGFDLSIQANDLGKLYLGATSPCVWPDGEPPAPALEPEPPVVVDVEPVAKPRPRREAVDEEDFGDTNWSDGGTAY</sequence>